<accession>A0A6A7VSH8</accession>
<dbReference type="RefSeq" id="WP_153080738.1">
    <property type="nucleotide sequence ID" value="NZ_VZAU01000038.1"/>
</dbReference>
<gene>
    <name evidence="1" type="ORF">F7D97_00065</name>
</gene>
<comment type="caution">
    <text evidence="1">The sequence shown here is derived from an EMBL/GenBank/DDBJ whole genome shotgun (WGS) entry which is preliminary data.</text>
</comment>
<proteinExistence type="predicted"/>
<name>A0A6A7VSH8_9BACT</name>
<reference evidence="1 2" key="1">
    <citation type="submission" date="2019-09" db="EMBL/GenBank/DDBJ databases">
        <title>Distinct polysaccharide growth profiles of human intestinal Prevotella copri isolates.</title>
        <authorList>
            <person name="Fehlner-Peach H."/>
            <person name="Magnabosco C."/>
            <person name="Raghavan V."/>
            <person name="Scher J.U."/>
            <person name="Tett A."/>
            <person name="Cox L.M."/>
            <person name="Gottsegen C."/>
            <person name="Watters A."/>
            <person name="Wiltshire- Gordon J.D."/>
            <person name="Segata N."/>
            <person name="Bonneau R."/>
            <person name="Littman D.R."/>
        </authorList>
    </citation>
    <scope>NUCLEOTIDE SEQUENCE [LARGE SCALE GENOMIC DNA]</scope>
    <source>
        <strain evidence="2">iK21513</strain>
    </source>
</reference>
<evidence type="ECO:0000313" key="2">
    <source>
        <dbReference type="Proteomes" id="UP000406735"/>
    </source>
</evidence>
<organism evidence="1 2">
    <name type="scientific">Segatella copri</name>
    <dbReference type="NCBI Taxonomy" id="165179"/>
    <lineage>
        <taxon>Bacteria</taxon>
        <taxon>Pseudomonadati</taxon>
        <taxon>Bacteroidota</taxon>
        <taxon>Bacteroidia</taxon>
        <taxon>Bacteroidales</taxon>
        <taxon>Prevotellaceae</taxon>
        <taxon>Segatella</taxon>
    </lineage>
</organism>
<evidence type="ECO:0000313" key="1">
    <source>
        <dbReference type="EMBL" id="MQN08353.1"/>
    </source>
</evidence>
<dbReference type="Proteomes" id="UP000406735">
    <property type="component" value="Unassembled WGS sequence"/>
</dbReference>
<protein>
    <submittedName>
        <fullName evidence="1">Uncharacterized protein</fullName>
    </submittedName>
</protein>
<dbReference type="AlphaFoldDB" id="A0A6A7VSH8"/>
<sequence length="149" mass="17329">MSKQDLANIYQAKKKYLQLSNSKDQMYNKVFATYEMVITSSSSLKFEFDVLIEFDEFRPEYGIYYGCRIKNVKSNFTLPSIWDLIVTDLESILAKVNLPADWNVNDGEIWAFSVRLNDDEPANKAREGVCTIIEYLQQNLSKYNLTRVP</sequence>
<dbReference type="EMBL" id="VZCY01000003">
    <property type="protein sequence ID" value="MQN08353.1"/>
    <property type="molecule type" value="Genomic_DNA"/>
</dbReference>